<dbReference type="EMBL" id="AUWU02000001">
    <property type="protein sequence ID" value="KAH0577494.1"/>
    <property type="molecule type" value="Genomic_DNA"/>
</dbReference>
<accession>V6LII5</accession>
<evidence type="ECO:0000256" key="1">
    <source>
        <dbReference type="ARBA" id="ARBA00022614"/>
    </source>
</evidence>
<dbReference type="InterPro" id="IPR032675">
    <property type="entry name" value="LRR_dom_sf"/>
</dbReference>
<organism evidence="3">
    <name type="scientific">Spironucleus salmonicida</name>
    <dbReference type="NCBI Taxonomy" id="348837"/>
    <lineage>
        <taxon>Eukaryota</taxon>
        <taxon>Metamonada</taxon>
        <taxon>Diplomonadida</taxon>
        <taxon>Hexamitidae</taxon>
        <taxon>Hexamitinae</taxon>
        <taxon>Spironucleus</taxon>
    </lineage>
</organism>
<keyword evidence="1" id="KW-0433">Leucine-rich repeat</keyword>
<reference evidence="4" key="2">
    <citation type="submission" date="2020-12" db="EMBL/GenBank/DDBJ databases">
        <title>New Spironucleus salmonicida genome in near-complete chromosomes.</title>
        <authorList>
            <person name="Xu F."/>
            <person name="Kurt Z."/>
            <person name="Jimenez-Gonzalez A."/>
            <person name="Astvaldsson A."/>
            <person name="Andersson J.O."/>
            <person name="Svard S.G."/>
        </authorList>
    </citation>
    <scope>NUCLEOTIDE SEQUENCE</scope>
    <source>
        <strain evidence="4">ATCC 50377</strain>
    </source>
</reference>
<dbReference type="EMBL" id="KI546135">
    <property type="protein sequence ID" value="EST43526.1"/>
    <property type="molecule type" value="Genomic_DNA"/>
</dbReference>
<dbReference type="OrthoDB" id="660555at2759"/>
<evidence type="ECO:0000313" key="4">
    <source>
        <dbReference type="EMBL" id="KAH0577494.1"/>
    </source>
</evidence>
<reference evidence="3 4" key="1">
    <citation type="journal article" date="2014" name="PLoS Genet.">
        <title>The Genome of Spironucleus salmonicida Highlights a Fish Pathogen Adapted to Fluctuating Environments.</title>
        <authorList>
            <person name="Xu F."/>
            <person name="Jerlstrom-Hultqvist J."/>
            <person name="Einarsson E."/>
            <person name="Astvaldsson A."/>
            <person name="Svard S.G."/>
            <person name="Andersson J.O."/>
        </authorList>
    </citation>
    <scope>NUCLEOTIDE SEQUENCE</scope>
    <source>
        <strain evidence="4">ATCC 50377</strain>
    </source>
</reference>
<evidence type="ECO:0008006" key="6">
    <source>
        <dbReference type="Google" id="ProtNLM"/>
    </source>
</evidence>
<keyword evidence="5" id="KW-1185">Reference proteome</keyword>
<dbReference type="InterPro" id="IPR001611">
    <property type="entry name" value="Leu-rich_rpt"/>
</dbReference>
<dbReference type="PANTHER" id="PTHR18849">
    <property type="entry name" value="LEUCINE RICH REPEAT PROTEIN"/>
    <property type="match status" value="1"/>
</dbReference>
<dbReference type="PROSITE" id="PS51450">
    <property type="entry name" value="LRR"/>
    <property type="match status" value="1"/>
</dbReference>
<proteinExistence type="predicted"/>
<gene>
    <name evidence="3" type="ORF">SS50377_16561</name>
    <name evidence="4" type="ORF">SS50377_20848</name>
</gene>
<dbReference type="Gene3D" id="3.80.10.10">
    <property type="entry name" value="Ribonuclease Inhibitor"/>
    <property type="match status" value="2"/>
</dbReference>
<evidence type="ECO:0000313" key="3">
    <source>
        <dbReference type="EMBL" id="EST43526.1"/>
    </source>
</evidence>
<evidence type="ECO:0000256" key="2">
    <source>
        <dbReference type="ARBA" id="ARBA00022737"/>
    </source>
</evidence>
<protein>
    <recommendedName>
        <fullName evidence="6">Leucine rich repeat-containing protein</fullName>
    </recommendedName>
</protein>
<dbReference type="VEuPathDB" id="GiardiaDB:SS50377_20848"/>
<dbReference type="SUPFAM" id="SSF52058">
    <property type="entry name" value="L domain-like"/>
    <property type="match status" value="1"/>
</dbReference>
<keyword evidence="2" id="KW-0677">Repeat</keyword>
<name>V6LII5_9EUKA</name>
<evidence type="ECO:0000313" key="5">
    <source>
        <dbReference type="Proteomes" id="UP000018208"/>
    </source>
</evidence>
<sequence length="244" mass="27637">MLNCEQIAISRYAKATGKPITTSQQVTIINLNDLNIQELPDLSKFVNAQKLFAANSKLKTIFPANIKLLEDADFSHNELETVPDIASDVLFTLNLSHNRLKLFKIDRFYPHLMELNLSLQRSDYTFDENFNAFLTRNAPKLRKLYLNGVGISTLDLIRDCSLTVLEVENNMISELAQLQFLPKTLQVLKLAGNPVAKVGSCFDFVCFQCPGIILYNGKEWTEKQVEFSGLKYARGLKGKERKGQ</sequence>
<dbReference type="AlphaFoldDB" id="V6LII5"/>
<dbReference type="PANTHER" id="PTHR18849:SF0">
    <property type="entry name" value="CILIA- AND FLAGELLA-ASSOCIATED PROTEIN 410-RELATED"/>
    <property type="match status" value="1"/>
</dbReference>
<dbReference type="Proteomes" id="UP000018208">
    <property type="component" value="Unassembled WGS sequence"/>
</dbReference>